<feature type="repeat" description="ANK" evidence="1">
    <location>
        <begin position="178"/>
        <end position="210"/>
    </location>
</feature>
<evidence type="ECO:0000259" key="5">
    <source>
        <dbReference type="Pfam" id="PF23307"/>
    </source>
</evidence>
<evidence type="ECO:0000313" key="6">
    <source>
        <dbReference type="Ensembl" id="ENSHBUP00000012993.1"/>
    </source>
</evidence>
<feature type="compositionally biased region" description="Low complexity" evidence="2">
    <location>
        <begin position="1586"/>
        <end position="1597"/>
    </location>
</feature>
<dbReference type="FunFam" id="1.25.40.20:FF:000047">
    <property type="entry name" value="Kinase D-interacting substrate of 220 kDa B"/>
    <property type="match status" value="1"/>
</dbReference>
<dbReference type="GeneID" id="102310959"/>
<evidence type="ECO:0000256" key="3">
    <source>
        <dbReference type="SAM" id="Phobius"/>
    </source>
</evidence>
<feature type="compositionally biased region" description="Basic and acidic residues" evidence="2">
    <location>
        <begin position="1498"/>
        <end position="1514"/>
    </location>
</feature>
<dbReference type="GeneTree" id="ENSGT00940000156714"/>
<accession>A0A3Q2VWT6</accession>
<dbReference type="CTD" id="335881"/>
<dbReference type="Proteomes" id="UP000264840">
    <property type="component" value="Unplaced"/>
</dbReference>
<dbReference type="InterPro" id="IPR052771">
    <property type="entry name" value="Neurotrophin_sig_adaptor"/>
</dbReference>
<feature type="compositionally biased region" description="Low complexity" evidence="2">
    <location>
        <begin position="1610"/>
        <end position="1663"/>
    </location>
</feature>
<dbReference type="InterPro" id="IPR011646">
    <property type="entry name" value="KAP_P-loop"/>
</dbReference>
<feature type="repeat" description="ANK" evidence="1">
    <location>
        <begin position="343"/>
        <end position="375"/>
    </location>
</feature>
<dbReference type="InterPro" id="IPR057092">
    <property type="entry name" value="SAM_KIDINS220"/>
</dbReference>
<dbReference type="Pfam" id="PF00023">
    <property type="entry name" value="Ank"/>
    <property type="match status" value="1"/>
</dbReference>
<reference evidence="6" key="1">
    <citation type="submission" date="2025-08" db="UniProtKB">
        <authorList>
            <consortium name="Ensembl"/>
        </authorList>
    </citation>
    <scope>IDENTIFICATION</scope>
</reference>
<dbReference type="GO" id="GO:0030165">
    <property type="term" value="F:PDZ domain binding"/>
    <property type="evidence" value="ECO:0007669"/>
    <property type="project" value="TreeGrafter"/>
</dbReference>
<dbReference type="Ensembl" id="ENSHBUT00000020688.1">
    <property type="protein sequence ID" value="ENSHBUP00000012993.1"/>
    <property type="gene ID" value="ENSHBUG00000014926.1"/>
</dbReference>
<keyword evidence="3" id="KW-0472">Membrane</keyword>
<name>A0A3Q2VWT6_HAPBU</name>
<evidence type="ECO:0000259" key="4">
    <source>
        <dbReference type="Pfam" id="PF07693"/>
    </source>
</evidence>
<proteinExistence type="predicted"/>
<feature type="compositionally biased region" description="Polar residues" evidence="2">
    <location>
        <begin position="1598"/>
        <end position="1609"/>
    </location>
</feature>
<feature type="repeat" description="ANK" evidence="1">
    <location>
        <begin position="111"/>
        <end position="143"/>
    </location>
</feature>
<feature type="transmembrane region" description="Helical" evidence="3">
    <location>
        <begin position="506"/>
        <end position="527"/>
    </location>
</feature>
<feature type="transmembrane region" description="Helical" evidence="3">
    <location>
        <begin position="701"/>
        <end position="721"/>
    </location>
</feature>
<organism evidence="6 7">
    <name type="scientific">Haplochromis burtoni</name>
    <name type="common">Burton's mouthbrooder</name>
    <name type="synonym">Chromis burtoni</name>
    <dbReference type="NCBI Taxonomy" id="8153"/>
    <lineage>
        <taxon>Eukaryota</taxon>
        <taxon>Metazoa</taxon>
        <taxon>Chordata</taxon>
        <taxon>Craniata</taxon>
        <taxon>Vertebrata</taxon>
        <taxon>Euteleostomi</taxon>
        <taxon>Actinopterygii</taxon>
        <taxon>Neopterygii</taxon>
        <taxon>Teleostei</taxon>
        <taxon>Neoteleostei</taxon>
        <taxon>Acanthomorphata</taxon>
        <taxon>Ovalentaria</taxon>
        <taxon>Cichlomorphae</taxon>
        <taxon>Cichliformes</taxon>
        <taxon>Cichlidae</taxon>
        <taxon>African cichlids</taxon>
        <taxon>Pseudocrenilabrinae</taxon>
        <taxon>Haplochromini</taxon>
        <taxon>Haplochromis</taxon>
    </lineage>
</organism>
<dbReference type="InterPro" id="IPR036770">
    <property type="entry name" value="Ankyrin_rpt-contain_sf"/>
</dbReference>
<keyword evidence="7" id="KW-1185">Reference proteome</keyword>
<reference evidence="6" key="2">
    <citation type="submission" date="2025-09" db="UniProtKB">
        <authorList>
            <consortium name="Ensembl"/>
        </authorList>
    </citation>
    <scope>IDENTIFICATION</scope>
</reference>
<dbReference type="SUPFAM" id="SSF48403">
    <property type="entry name" value="Ankyrin repeat"/>
    <property type="match status" value="1"/>
</dbReference>
<dbReference type="FunFam" id="1.25.40.20:FF:000126">
    <property type="entry name" value="Kinase D-interacting substrate of 220 kDa"/>
    <property type="match status" value="1"/>
</dbReference>
<dbReference type="PROSITE" id="PS50088">
    <property type="entry name" value="ANK_REPEAT"/>
    <property type="match status" value="10"/>
</dbReference>
<keyword evidence="3" id="KW-0812">Transmembrane</keyword>
<keyword evidence="3" id="KW-1133">Transmembrane helix</keyword>
<feature type="transmembrane region" description="Helical" evidence="3">
    <location>
        <begin position="669"/>
        <end position="689"/>
    </location>
</feature>
<feature type="domain" description="Kinase D-interacting substrate of 220 kDa-like SAM" evidence="5">
    <location>
        <begin position="1161"/>
        <end position="1247"/>
    </location>
</feature>
<feature type="compositionally biased region" description="Polar residues" evidence="2">
    <location>
        <begin position="1515"/>
        <end position="1528"/>
    </location>
</feature>
<dbReference type="Pfam" id="PF07693">
    <property type="entry name" value="KAP_NTPase"/>
    <property type="match status" value="1"/>
</dbReference>
<dbReference type="FunFam" id="1.25.40.20:FF:000109">
    <property type="entry name" value="Kinase D-interacting substrate of 220 kDa"/>
    <property type="match status" value="1"/>
</dbReference>
<feature type="compositionally biased region" description="Polar residues" evidence="2">
    <location>
        <begin position="1313"/>
        <end position="1328"/>
    </location>
</feature>
<dbReference type="InterPro" id="IPR002110">
    <property type="entry name" value="Ankyrin_rpt"/>
</dbReference>
<evidence type="ECO:0000256" key="2">
    <source>
        <dbReference type="SAM" id="MobiDB-lite"/>
    </source>
</evidence>
<sequence>MDTTTSIKMTTLAIQNLFSYVEEENLSALKAHLDRFKEVDGRSDNGQTPLMLAAEQGSLEIVQELIRRGANVNLDDVDCWSALISAAKEGHVEVVKELLENSAYIEHRDMGGWTALTWAAYKGRVEVAKLLLEHGANPNTTGQQYSVYPIIWAAGRGHADIVKLLLQNGAKVNCSDKYGTTPLIWAARKGHFDCVMHLLENGADVDQEGANSMTALIVAVRGGYTEVVKELLKRNPNVNMTDKDGNTALMIAAKEGYTEIVQDLLDAGTYVNIPDRSGDTVLIGAVRGGHVEIVRALLHKYADIDIRGQENKTALYWAVEKGNATMVRDILQCNPDTETCTKDGETPLIKATKMRNIEIVELLLDKGAKVSAVDKKGDTPLHIAIRGRSRRLAELLLRNPKDGRLLYRPNKAGETPYNVDCSHQKSILTQIFGARHLSPSETDGDMLGYDLYSSALADILSEPTMQPPICVGLYAQWGSGKSFLLKKLEDEMKTFAGQQIEPLFQFSWLVVFLSLLLCGSIAIILGFSVDPKLAMAVSLSLLALLYLFFVVVYFGGRREGDNWTWAWLLSTRLARHIGYLELLLKLMFVNPPELPEQSTRALPVRFLFTDYNRLSSVGGETSMAEMIATLSDACEREFGFLATRLFRVFKTEETQGKRKWKKTCCVPSFILFTVVLACLVTGMALLAVFKVDGENRTVNAVLIAIGSVVGLALLLNCRTWWQVTDSVLNSQRKRLHSAANRMHKLKSEGFMKVLKHEVELMARMAKTIDGFTQHQTRLAVVIDGLDSCEQDKVLQMLDTVRVLFSKGPFISIFASDPHIIIKAINQNLNSVLRDSNINGHDYMRNIVHLPVFLNSRGLSSARKMCTAAPTNGDVTTADAGWHEELDRKLSQHSLGELTKFGSKTTLNRRETYRRRQVQRSVTRQMSFDLTKLMVTEDWFSDISPQTMRRLLNIVSVTGRLLRANQISFNWDRLASWINLTEQWPYRTSWLILYLEETDGVPDHATLKTIYERVSKNIPTTKDVEPLLEIDGDVRSFEVFLSSRTPVLTARDIRTFLPCTVNLDPKLREIIADVRAAREQMNMGGVTYPPLPLQEAQPRPTSVYSQVSSTCSPSASFTGPFNPPAGGVVSPPPHSSYYSGMASTQHPFYNRGSASVASATPPVLLSSMTTEAVCERVRHMEGIDQSMIGQYTATIRKANVNGRVLSQCNIDELKKEMNMNFGDWQLFRATVLDMRHIESQVLHEETASEQGSVIGGHIEPVRRVMAPPHAGAPNTDASPMYSFNLSFEELSTVGLDDPQRHGNMPWMGGAHRTASMTSLNSQESSNDISKLTDKQQAEYRDAYQEYIAQMAQLELGVITGEKPIQPQPGQFMTSSSEDKSKDGTEQDGRKSFNKRSSSKPAVDNTDFASNGEALDPIREEDEKGDHGSSKSVLTRKSSAERGGLFQGAADLKLKASGGLRYQKLTSDDEESEESDHAPLLKDGKKVVDPKLPGGSLALKGKDYLSDAMLDKKDSSDSGVRSNESSPNHSLQDEEADLSQLDRANLIELDEESLARKRGLPSSLSGLQDPAVARMSICSEDQCSLLASSPEESWPSSRSYNLNRTPSNVTLNNNTNAQQANRARQPPEGSTSSNPSSSTSSTSEVIIPPSSGTTTTTSTSTRPGPNNENVRVVHLKRGLKPGDPPEICTVSSDTVTFGEERESIL</sequence>
<feature type="region of interest" description="Disordered" evidence="2">
    <location>
        <begin position="1586"/>
        <end position="1669"/>
    </location>
</feature>
<feature type="repeat" description="ANK" evidence="1">
    <location>
        <begin position="244"/>
        <end position="276"/>
    </location>
</feature>
<feature type="repeat" description="ANK" evidence="1">
    <location>
        <begin position="145"/>
        <end position="177"/>
    </location>
</feature>
<feature type="region of interest" description="Disordered" evidence="2">
    <location>
        <begin position="1462"/>
        <end position="1535"/>
    </location>
</feature>
<dbReference type="Pfam" id="PF23307">
    <property type="entry name" value="SAM_KIDINS220"/>
    <property type="match status" value="1"/>
</dbReference>
<feature type="repeat" description="ANK" evidence="1">
    <location>
        <begin position="45"/>
        <end position="77"/>
    </location>
</feature>
<evidence type="ECO:0000313" key="7">
    <source>
        <dbReference type="Proteomes" id="UP000264840"/>
    </source>
</evidence>
<feature type="repeat" description="ANK" evidence="1">
    <location>
        <begin position="277"/>
        <end position="309"/>
    </location>
</feature>
<feature type="compositionally biased region" description="Basic and acidic residues" evidence="2">
    <location>
        <begin position="1375"/>
        <end position="1389"/>
    </location>
</feature>
<feature type="repeat" description="ANK" evidence="1">
    <location>
        <begin position="211"/>
        <end position="243"/>
    </location>
</feature>
<feature type="compositionally biased region" description="Basic and acidic residues" evidence="2">
    <location>
        <begin position="1414"/>
        <end position="1427"/>
    </location>
</feature>
<feature type="region of interest" description="Disordered" evidence="2">
    <location>
        <begin position="1293"/>
        <end position="1330"/>
    </location>
</feature>
<dbReference type="PANTHER" id="PTHR24116:SF2">
    <property type="entry name" value="KINASE D-INTERACTING SUBSTRATE OF 220 KDA B"/>
    <property type="match status" value="1"/>
</dbReference>
<keyword evidence="1" id="KW-0040">ANK repeat</keyword>
<protein>
    <submittedName>
        <fullName evidence="6">Kinase D-interacting substrate 220b</fullName>
    </submittedName>
</protein>
<feature type="region of interest" description="Disordered" evidence="2">
    <location>
        <begin position="1360"/>
        <end position="1437"/>
    </location>
</feature>
<dbReference type="SMART" id="SM00248">
    <property type="entry name" value="ANK"/>
    <property type="match status" value="11"/>
</dbReference>
<dbReference type="GO" id="GO:0019887">
    <property type="term" value="F:protein kinase regulator activity"/>
    <property type="evidence" value="ECO:0007669"/>
    <property type="project" value="TreeGrafter"/>
</dbReference>
<dbReference type="RefSeq" id="XP_005950522.1">
    <property type="nucleotide sequence ID" value="XM_005950460.3"/>
</dbReference>
<dbReference type="Gene3D" id="1.25.40.20">
    <property type="entry name" value="Ankyrin repeat-containing domain"/>
    <property type="match status" value="4"/>
</dbReference>
<feature type="compositionally biased region" description="Basic and acidic residues" evidence="2">
    <location>
        <begin position="1473"/>
        <end position="1487"/>
    </location>
</feature>
<feature type="domain" description="KAP NTPase" evidence="4">
    <location>
        <begin position="449"/>
        <end position="960"/>
    </location>
</feature>
<feature type="transmembrane region" description="Helical" evidence="3">
    <location>
        <begin position="534"/>
        <end position="555"/>
    </location>
</feature>
<feature type="repeat" description="ANK" evidence="1">
    <location>
        <begin position="78"/>
        <end position="110"/>
    </location>
</feature>
<dbReference type="PANTHER" id="PTHR24116">
    <property type="entry name" value="KINASE D-INTERACTING SUBSTRATE OF 220 KDA"/>
    <property type="match status" value="1"/>
</dbReference>
<evidence type="ECO:0000256" key="1">
    <source>
        <dbReference type="PROSITE-ProRule" id="PRU00023"/>
    </source>
</evidence>
<dbReference type="FunFam" id="1.25.40.20:FF:000081">
    <property type="entry name" value="Kinase D-interacting substrate of 220 kDa"/>
    <property type="match status" value="1"/>
</dbReference>
<feature type="repeat" description="ANK" evidence="1">
    <location>
        <begin position="376"/>
        <end position="399"/>
    </location>
</feature>
<dbReference type="PROSITE" id="PS50297">
    <property type="entry name" value="ANK_REP_REGION"/>
    <property type="match status" value="9"/>
</dbReference>
<dbReference type="Pfam" id="PF12796">
    <property type="entry name" value="Ank_2"/>
    <property type="match status" value="4"/>
</dbReference>
<dbReference type="PRINTS" id="PR01415">
    <property type="entry name" value="ANKYRIN"/>
</dbReference>